<dbReference type="AlphaFoldDB" id="A0A0E1RVJ2"/>
<proteinExistence type="predicted"/>
<evidence type="ECO:0000313" key="2">
    <source>
        <dbReference type="EMBL" id="EAS29963.2"/>
    </source>
</evidence>
<organism evidence="2 3">
    <name type="scientific">Coccidioides immitis (strain RS)</name>
    <name type="common">Valley fever fungus</name>
    <dbReference type="NCBI Taxonomy" id="246410"/>
    <lineage>
        <taxon>Eukaryota</taxon>
        <taxon>Fungi</taxon>
        <taxon>Dikarya</taxon>
        <taxon>Ascomycota</taxon>
        <taxon>Pezizomycotina</taxon>
        <taxon>Eurotiomycetes</taxon>
        <taxon>Eurotiomycetidae</taxon>
        <taxon>Onygenales</taxon>
        <taxon>Onygenaceae</taxon>
        <taxon>Coccidioides</taxon>
    </lineage>
</organism>
<dbReference type="RefSeq" id="XP_001241546.2">
    <property type="nucleotide sequence ID" value="XM_001241545.2"/>
</dbReference>
<dbReference type="VEuPathDB" id="FungiDB:CIMG_08709"/>
<sequence>MSASREKKKPETTLFCHNFTASSVELFEDGEGGGVWGRVEESVEIPMGQRPFRATGRSSESSRVEVLARSSVTAAAPQTERQKHPSARPELRIDWG</sequence>
<name>A0A0E1RVJ2_COCIM</name>
<feature type="compositionally biased region" description="Basic and acidic residues" evidence="1">
    <location>
        <begin position="80"/>
        <end position="96"/>
    </location>
</feature>
<evidence type="ECO:0000256" key="1">
    <source>
        <dbReference type="SAM" id="MobiDB-lite"/>
    </source>
</evidence>
<dbReference type="GeneID" id="4559947"/>
<gene>
    <name evidence="2" type="ORF">CIMG_08709</name>
</gene>
<reference evidence="3" key="2">
    <citation type="journal article" date="2010" name="Genome Res.">
        <title>Population genomic sequencing of Coccidioides fungi reveals recent hybridization and transposon control.</title>
        <authorList>
            <person name="Neafsey D.E."/>
            <person name="Barker B.M."/>
            <person name="Sharpton T.J."/>
            <person name="Stajich J.E."/>
            <person name="Park D.J."/>
            <person name="Whiston E."/>
            <person name="Hung C.-Y."/>
            <person name="McMahan C."/>
            <person name="White J."/>
            <person name="Sykes S."/>
            <person name="Heiman D."/>
            <person name="Young S."/>
            <person name="Zeng Q."/>
            <person name="Abouelleil A."/>
            <person name="Aftuck L."/>
            <person name="Bessette D."/>
            <person name="Brown A."/>
            <person name="FitzGerald M."/>
            <person name="Lui A."/>
            <person name="Macdonald J.P."/>
            <person name="Priest M."/>
            <person name="Orbach M.J."/>
            <person name="Galgiani J.N."/>
            <person name="Kirkland T.N."/>
            <person name="Cole G.T."/>
            <person name="Birren B.W."/>
            <person name="Henn M.R."/>
            <person name="Taylor J.W."/>
            <person name="Rounsley S.D."/>
        </authorList>
    </citation>
    <scope>GENOME REANNOTATION</scope>
    <source>
        <strain evidence="3">RS</strain>
    </source>
</reference>
<dbReference type="KEGG" id="cim:CIMG_08709"/>
<keyword evidence="3" id="KW-1185">Reference proteome</keyword>
<dbReference type="InParanoid" id="A0A0E1RVJ2"/>
<accession>A0A0E1RVJ2</accession>
<dbReference type="Proteomes" id="UP000001261">
    <property type="component" value="Unassembled WGS sequence"/>
</dbReference>
<evidence type="ECO:0000313" key="3">
    <source>
        <dbReference type="Proteomes" id="UP000001261"/>
    </source>
</evidence>
<feature type="region of interest" description="Disordered" evidence="1">
    <location>
        <begin position="51"/>
        <end position="96"/>
    </location>
</feature>
<protein>
    <submittedName>
        <fullName evidence="2">Uncharacterized protein</fullName>
    </submittedName>
</protein>
<dbReference type="EMBL" id="GG704913">
    <property type="protein sequence ID" value="EAS29963.2"/>
    <property type="molecule type" value="Genomic_DNA"/>
</dbReference>
<reference evidence="3" key="1">
    <citation type="journal article" date="2009" name="Genome Res.">
        <title>Comparative genomic analyses of the human fungal pathogens Coccidioides and their relatives.</title>
        <authorList>
            <person name="Sharpton T.J."/>
            <person name="Stajich J.E."/>
            <person name="Rounsley S.D."/>
            <person name="Gardner M.J."/>
            <person name="Wortman J.R."/>
            <person name="Jordar V.S."/>
            <person name="Maiti R."/>
            <person name="Kodira C.D."/>
            <person name="Neafsey D.E."/>
            <person name="Zeng Q."/>
            <person name="Hung C.-Y."/>
            <person name="McMahan C."/>
            <person name="Muszewska A."/>
            <person name="Grynberg M."/>
            <person name="Mandel M.A."/>
            <person name="Kellner E.M."/>
            <person name="Barker B.M."/>
            <person name="Galgiani J.N."/>
            <person name="Orbach M.J."/>
            <person name="Kirkland T.N."/>
            <person name="Cole G.T."/>
            <person name="Henn M.R."/>
            <person name="Birren B.W."/>
            <person name="Taylor J.W."/>
        </authorList>
    </citation>
    <scope>NUCLEOTIDE SEQUENCE [LARGE SCALE GENOMIC DNA]</scope>
    <source>
        <strain evidence="3">RS</strain>
    </source>
</reference>